<dbReference type="InterPro" id="IPR020603">
    <property type="entry name" value="MraZ_dom"/>
</dbReference>
<keyword evidence="2 7" id="KW-0963">Cytoplasm</keyword>
<dbReference type="EMBL" id="VULO01000002">
    <property type="protein sequence ID" value="MSS83611.1"/>
    <property type="molecule type" value="Genomic_DNA"/>
</dbReference>
<comment type="similarity">
    <text evidence="7">Belongs to the MraZ family.</text>
</comment>
<reference evidence="9 10" key="1">
    <citation type="submission" date="2019-08" db="EMBL/GenBank/DDBJ databases">
        <title>In-depth cultivation of the pig gut microbiome towards novel bacterial diversity and tailored functional studies.</title>
        <authorList>
            <person name="Wylensek D."/>
            <person name="Hitch T.C.A."/>
            <person name="Clavel T."/>
        </authorList>
    </citation>
    <scope>NUCLEOTIDE SEQUENCE [LARGE SCALE GENOMIC DNA]</scope>
    <source>
        <strain evidence="9 10">WB03_NA08</strain>
    </source>
</reference>
<dbReference type="Proteomes" id="UP000470875">
    <property type="component" value="Unassembled WGS sequence"/>
</dbReference>
<dbReference type="PROSITE" id="PS51740">
    <property type="entry name" value="SPOVT_ABRB"/>
    <property type="match status" value="2"/>
</dbReference>
<evidence type="ECO:0000256" key="5">
    <source>
        <dbReference type="ARBA" id="ARBA00023125"/>
    </source>
</evidence>
<protein>
    <recommendedName>
        <fullName evidence="1 7">Transcriptional regulator MraZ</fullName>
    </recommendedName>
</protein>
<keyword evidence="6 7" id="KW-0804">Transcription</keyword>
<evidence type="ECO:0000256" key="1">
    <source>
        <dbReference type="ARBA" id="ARBA00013860"/>
    </source>
</evidence>
<evidence type="ECO:0000313" key="10">
    <source>
        <dbReference type="Proteomes" id="UP000470875"/>
    </source>
</evidence>
<comment type="subcellular location">
    <subcellularLocation>
        <location evidence="7">Cytoplasm</location>
        <location evidence="7">Nucleoid</location>
    </subcellularLocation>
</comment>
<keyword evidence="10" id="KW-1185">Reference proteome</keyword>
<dbReference type="Pfam" id="PF02381">
    <property type="entry name" value="MraZ"/>
    <property type="match status" value="2"/>
</dbReference>
<evidence type="ECO:0000256" key="3">
    <source>
        <dbReference type="ARBA" id="ARBA00022737"/>
    </source>
</evidence>
<name>A0A6N7W2I1_9ACTO</name>
<gene>
    <name evidence="7 9" type="primary">mraZ</name>
    <name evidence="9" type="ORF">FYJ24_02290</name>
</gene>
<dbReference type="InterPro" id="IPR003444">
    <property type="entry name" value="MraZ"/>
</dbReference>
<dbReference type="NCBIfam" id="TIGR00242">
    <property type="entry name" value="division/cell wall cluster transcriptional repressor MraZ"/>
    <property type="match status" value="1"/>
</dbReference>
<dbReference type="Gene3D" id="3.40.1550.20">
    <property type="entry name" value="Transcriptional regulator MraZ domain"/>
    <property type="match status" value="1"/>
</dbReference>
<dbReference type="PANTHER" id="PTHR34701:SF1">
    <property type="entry name" value="TRANSCRIPTIONAL REGULATOR MRAZ"/>
    <property type="match status" value="1"/>
</dbReference>
<dbReference type="GO" id="GO:0009295">
    <property type="term" value="C:nucleoid"/>
    <property type="evidence" value="ECO:0007669"/>
    <property type="project" value="UniProtKB-SubCell"/>
</dbReference>
<evidence type="ECO:0000256" key="6">
    <source>
        <dbReference type="ARBA" id="ARBA00023163"/>
    </source>
</evidence>
<organism evidence="9 10">
    <name type="scientific">Scrofimicrobium canadense</name>
    <dbReference type="NCBI Taxonomy" id="2652290"/>
    <lineage>
        <taxon>Bacteria</taxon>
        <taxon>Bacillati</taxon>
        <taxon>Actinomycetota</taxon>
        <taxon>Actinomycetes</taxon>
        <taxon>Actinomycetales</taxon>
        <taxon>Actinomycetaceae</taxon>
        <taxon>Scrofimicrobium</taxon>
    </lineage>
</organism>
<evidence type="ECO:0000256" key="7">
    <source>
        <dbReference type="HAMAP-Rule" id="MF_01008"/>
    </source>
</evidence>
<dbReference type="InterPro" id="IPR007159">
    <property type="entry name" value="SpoVT-AbrB_dom"/>
</dbReference>
<dbReference type="GO" id="GO:2000143">
    <property type="term" value="P:negative regulation of DNA-templated transcription initiation"/>
    <property type="evidence" value="ECO:0007669"/>
    <property type="project" value="TreeGrafter"/>
</dbReference>
<dbReference type="GO" id="GO:0005737">
    <property type="term" value="C:cytoplasm"/>
    <property type="evidence" value="ECO:0007669"/>
    <property type="project" value="UniProtKB-UniRule"/>
</dbReference>
<dbReference type="GO" id="GO:0003700">
    <property type="term" value="F:DNA-binding transcription factor activity"/>
    <property type="evidence" value="ECO:0007669"/>
    <property type="project" value="UniProtKB-UniRule"/>
</dbReference>
<proteinExistence type="inferred from homology"/>
<dbReference type="InterPro" id="IPR035642">
    <property type="entry name" value="MraZ_N"/>
</dbReference>
<feature type="domain" description="SpoVT-AbrB" evidence="8">
    <location>
        <begin position="5"/>
        <end position="47"/>
    </location>
</feature>
<keyword evidence="3" id="KW-0677">Repeat</keyword>
<dbReference type="AlphaFoldDB" id="A0A6N7W2I1"/>
<dbReference type="CDD" id="cd16320">
    <property type="entry name" value="MraZ_N"/>
    <property type="match status" value="1"/>
</dbReference>
<feature type="domain" description="SpoVT-AbrB" evidence="8">
    <location>
        <begin position="76"/>
        <end position="119"/>
    </location>
</feature>
<dbReference type="HAMAP" id="MF_01008">
    <property type="entry name" value="MraZ"/>
    <property type="match status" value="1"/>
</dbReference>
<evidence type="ECO:0000256" key="2">
    <source>
        <dbReference type="ARBA" id="ARBA00022490"/>
    </source>
</evidence>
<dbReference type="InterPro" id="IPR037914">
    <property type="entry name" value="SpoVT-AbrB_sf"/>
</dbReference>
<evidence type="ECO:0000259" key="8">
    <source>
        <dbReference type="PROSITE" id="PS51740"/>
    </source>
</evidence>
<comment type="subunit">
    <text evidence="7">Forms oligomers.</text>
</comment>
<dbReference type="SUPFAM" id="SSF89447">
    <property type="entry name" value="AbrB/MazE/MraZ-like"/>
    <property type="match status" value="1"/>
</dbReference>
<dbReference type="InterPro" id="IPR038619">
    <property type="entry name" value="MraZ_sf"/>
</dbReference>
<dbReference type="GO" id="GO:0000976">
    <property type="term" value="F:transcription cis-regulatory region binding"/>
    <property type="evidence" value="ECO:0007669"/>
    <property type="project" value="TreeGrafter"/>
</dbReference>
<dbReference type="InterPro" id="IPR035644">
    <property type="entry name" value="MraZ_C"/>
</dbReference>
<keyword evidence="5 7" id="KW-0238">DNA-binding</keyword>
<accession>A0A6N7W2I1</accession>
<dbReference type="PANTHER" id="PTHR34701">
    <property type="entry name" value="TRANSCRIPTIONAL REGULATOR MRAZ"/>
    <property type="match status" value="1"/>
</dbReference>
<evidence type="ECO:0000256" key="4">
    <source>
        <dbReference type="ARBA" id="ARBA00023015"/>
    </source>
</evidence>
<evidence type="ECO:0000313" key="9">
    <source>
        <dbReference type="EMBL" id="MSS83611.1"/>
    </source>
</evidence>
<keyword evidence="4 7" id="KW-0805">Transcription regulation</keyword>
<sequence>MFLGTHQPKLDDKGRLILPAKFRDQLANGLVITRGQERCLYVFPAAQFQQMYQELSQAPITSKQARDYIRVMLSGATDEVPDKQGRVIIPAALREYAGLDKELSVIGVGNRAEIWDAKAWQDYLDRQESEFAETAEEIIPGMF</sequence>
<dbReference type="CDD" id="cd16321">
    <property type="entry name" value="MraZ_C"/>
    <property type="match status" value="1"/>
</dbReference>
<dbReference type="RefSeq" id="WP_154543173.1">
    <property type="nucleotide sequence ID" value="NZ_VULO01000002.1"/>
</dbReference>
<comment type="caution">
    <text evidence="9">The sequence shown here is derived from an EMBL/GenBank/DDBJ whole genome shotgun (WGS) entry which is preliminary data.</text>
</comment>